<evidence type="ECO:0000313" key="2">
    <source>
        <dbReference type="EMBL" id="OJA09968.1"/>
    </source>
</evidence>
<evidence type="ECO:0000256" key="1">
    <source>
        <dbReference type="SAM" id="MobiDB-lite"/>
    </source>
</evidence>
<organism evidence="2 3">
    <name type="scientific">Rhizopogon vesiculosus</name>
    <dbReference type="NCBI Taxonomy" id="180088"/>
    <lineage>
        <taxon>Eukaryota</taxon>
        <taxon>Fungi</taxon>
        <taxon>Dikarya</taxon>
        <taxon>Basidiomycota</taxon>
        <taxon>Agaricomycotina</taxon>
        <taxon>Agaricomycetes</taxon>
        <taxon>Agaricomycetidae</taxon>
        <taxon>Boletales</taxon>
        <taxon>Suillineae</taxon>
        <taxon>Rhizopogonaceae</taxon>
        <taxon>Rhizopogon</taxon>
    </lineage>
</organism>
<dbReference type="STRING" id="180088.A0A1J8Q9L1"/>
<gene>
    <name evidence="2" type="ORF">AZE42_07162</name>
</gene>
<comment type="caution">
    <text evidence="2">The sequence shown here is derived from an EMBL/GenBank/DDBJ whole genome shotgun (WGS) entry which is preliminary data.</text>
</comment>
<sequence length="96" mass="10118">MPSASLSISYRPMPSPSPILAPDSTTQPVASHGIGVSMSTGMVGMVYNLSPGPYHSGYLSQNWVQPAMVEHAGKDEESGGRWIASCITNIVTTPIK</sequence>
<proteinExistence type="predicted"/>
<protein>
    <submittedName>
        <fullName evidence="2">Uncharacterized protein</fullName>
    </submittedName>
</protein>
<evidence type="ECO:0000313" key="3">
    <source>
        <dbReference type="Proteomes" id="UP000183567"/>
    </source>
</evidence>
<dbReference type="EMBL" id="LVVM01005679">
    <property type="protein sequence ID" value="OJA09968.1"/>
    <property type="molecule type" value="Genomic_DNA"/>
</dbReference>
<name>A0A1J8Q9L1_9AGAM</name>
<accession>A0A1J8Q9L1</accession>
<reference evidence="2 3" key="1">
    <citation type="submission" date="2016-03" db="EMBL/GenBank/DDBJ databases">
        <title>Comparative genomics of the ectomycorrhizal sister species Rhizopogon vinicolor and Rhizopogon vesiculosus (Basidiomycota: Boletales) reveals a divergence of the mating type B locus.</title>
        <authorList>
            <person name="Mujic A.B."/>
            <person name="Kuo A."/>
            <person name="Tritt A."/>
            <person name="Lipzen A."/>
            <person name="Chen C."/>
            <person name="Johnson J."/>
            <person name="Sharma A."/>
            <person name="Barry K."/>
            <person name="Grigoriev I.V."/>
            <person name="Spatafora J.W."/>
        </authorList>
    </citation>
    <scope>NUCLEOTIDE SEQUENCE [LARGE SCALE GENOMIC DNA]</scope>
    <source>
        <strain evidence="2 3">AM-OR11-056</strain>
    </source>
</reference>
<feature type="region of interest" description="Disordered" evidence="1">
    <location>
        <begin position="1"/>
        <end position="27"/>
    </location>
</feature>
<keyword evidence="3" id="KW-1185">Reference proteome</keyword>
<dbReference type="AlphaFoldDB" id="A0A1J8Q9L1"/>
<dbReference type="OrthoDB" id="2691725at2759"/>
<dbReference type="Proteomes" id="UP000183567">
    <property type="component" value="Unassembled WGS sequence"/>
</dbReference>